<dbReference type="EMBL" id="JACHFM010000001">
    <property type="protein sequence ID" value="MBB5221540.1"/>
    <property type="molecule type" value="Genomic_DNA"/>
</dbReference>
<gene>
    <name evidence="5" type="ORF">HNP73_001461</name>
</gene>
<feature type="domain" description="HotDog ACOT-type" evidence="4">
    <location>
        <begin position="6"/>
        <end position="118"/>
    </location>
</feature>
<dbReference type="CDD" id="cd03442">
    <property type="entry name" value="BFIT_BACH"/>
    <property type="match status" value="1"/>
</dbReference>
<dbReference type="RefSeq" id="WP_184147891.1">
    <property type="nucleotide sequence ID" value="NZ_JACHFM010000001.1"/>
</dbReference>
<dbReference type="GO" id="GO:0009062">
    <property type="term" value="P:fatty acid catabolic process"/>
    <property type="evidence" value="ECO:0007669"/>
    <property type="project" value="TreeGrafter"/>
</dbReference>
<dbReference type="EC" id="3.1.2.-" evidence="5"/>
<organism evidence="5 6">
    <name type="scientific">Amaricoccus macauensis</name>
    <dbReference type="NCBI Taxonomy" id="57001"/>
    <lineage>
        <taxon>Bacteria</taxon>
        <taxon>Pseudomonadati</taxon>
        <taxon>Pseudomonadota</taxon>
        <taxon>Alphaproteobacteria</taxon>
        <taxon>Rhodobacterales</taxon>
        <taxon>Paracoccaceae</taxon>
        <taxon>Amaricoccus</taxon>
    </lineage>
</organism>
<protein>
    <submittedName>
        <fullName evidence="5">Acyl-CoA thioesterase YciA</fullName>
        <ecNumber evidence="5">3.1.2.-</ecNumber>
    </submittedName>
</protein>
<evidence type="ECO:0000313" key="6">
    <source>
        <dbReference type="Proteomes" id="UP000549457"/>
    </source>
</evidence>
<dbReference type="InterPro" id="IPR029069">
    <property type="entry name" value="HotDog_dom_sf"/>
</dbReference>
<dbReference type="InterPro" id="IPR006683">
    <property type="entry name" value="Thioestr_dom"/>
</dbReference>
<dbReference type="GO" id="GO:0005829">
    <property type="term" value="C:cytosol"/>
    <property type="evidence" value="ECO:0007669"/>
    <property type="project" value="TreeGrafter"/>
</dbReference>
<sequence>MGDQAPSGKLALQTIAMPADTNASGDIFGGWLMAQMDIAASIPARARARGRVATVAVEAMSFHQPVHVGDLVTIYTDIVREGRTSMGIDVETWVTRSPDQEIFRVTQAHFVFVATDGAGNKRALPEAAS</sequence>
<dbReference type="InterPro" id="IPR033120">
    <property type="entry name" value="HOTDOG_ACOT"/>
</dbReference>
<evidence type="ECO:0000313" key="5">
    <source>
        <dbReference type="EMBL" id="MBB5221540.1"/>
    </source>
</evidence>
<proteinExistence type="inferred from homology"/>
<dbReference type="InterPro" id="IPR040170">
    <property type="entry name" value="Cytosol_ACT"/>
</dbReference>
<dbReference type="Gene3D" id="3.10.129.10">
    <property type="entry name" value="Hotdog Thioesterase"/>
    <property type="match status" value="1"/>
</dbReference>
<comment type="similarity">
    <text evidence="1">Belongs to the acyl coenzyme A hydrolase family.</text>
</comment>
<evidence type="ECO:0000259" key="4">
    <source>
        <dbReference type="PROSITE" id="PS51770"/>
    </source>
</evidence>
<dbReference type="Proteomes" id="UP000549457">
    <property type="component" value="Unassembled WGS sequence"/>
</dbReference>
<comment type="caution">
    <text evidence="5">The sequence shown here is derived from an EMBL/GenBank/DDBJ whole genome shotgun (WGS) entry which is preliminary data.</text>
</comment>
<name>A0A840SLB1_9RHOB</name>
<keyword evidence="2 3" id="KW-0378">Hydrolase</keyword>
<dbReference type="GO" id="GO:0006637">
    <property type="term" value="P:acyl-CoA metabolic process"/>
    <property type="evidence" value="ECO:0007669"/>
    <property type="project" value="TreeGrafter"/>
</dbReference>
<dbReference type="PANTHER" id="PTHR11049:SF5">
    <property type="entry name" value="ACYL-COA THIOESTER HYDROLASE YCIA"/>
    <property type="match status" value="1"/>
</dbReference>
<dbReference type="Pfam" id="PF03061">
    <property type="entry name" value="4HBT"/>
    <property type="match status" value="1"/>
</dbReference>
<evidence type="ECO:0000256" key="2">
    <source>
        <dbReference type="ARBA" id="ARBA00022801"/>
    </source>
</evidence>
<dbReference type="GO" id="GO:0052816">
    <property type="term" value="F:long-chain fatty acyl-CoA hydrolase activity"/>
    <property type="evidence" value="ECO:0007669"/>
    <property type="project" value="TreeGrafter"/>
</dbReference>
<reference evidence="5 6" key="1">
    <citation type="submission" date="2020-08" db="EMBL/GenBank/DDBJ databases">
        <title>Genomic Encyclopedia of Type Strains, Phase IV (KMG-IV): sequencing the most valuable type-strain genomes for metagenomic binning, comparative biology and taxonomic classification.</title>
        <authorList>
            <person name="Goeker M."/>
        </authorList>
    </citation>
    <scope>NUCLEOTIDE SEQUENCE [LARGE SCALE GENOMIC DNA]</scope>
    <source>
        <strain evidence="5 6">DSM 101730</strain>
    </source>
</reference>
<dbReference type="PROSITE" id="PS51770">
    <property type="entry name" value="HOTDOG_ACOT"/>
    <property type="match status" value="1"/>
</dbReference>
<keyword evidence="6" id="KW-1185">Reference proteome</keyword>
<evidence type="ECO:0000256" key="1">
    <source>
        <dbReference type="ARBA" id="ARBA00010458"/>
    </source>
</evidence>
<evidence type="ECO:0000256" key="3">
    <source>
        <dbReference type="PROSITE-ProRule" id="PRU01106"/>
    </source>
</evidence>
<dbReference type="SUPFAM" id="SSF54637">
    <property type="entry name" value="Thioesterase/thiol ester dehydrase-isomerase"/>
    <property type="match status" value="1"/>
</dbReference>
<dbReference type="PANTHER" id="PTHR11049">
    <property type="entry name" value="ACYL COENZYME A THIOESTER HYDROLASE"/>
    <property type="match status" value="1"/>
</dbReference>
<accession>A0A840SLB1</accession>
<dbReference type="AlphaFoldDB" id="A0A840SLB1"/>